<dbReference type="Proteomes" id="UP000019402">
    <property type="component" value="Unassembled WGS sequence"/>
</dbReference>
<dbReference type="GO" id="GO:0004733">
    <property type="term" value="F:pyridoxamine phosphate oxidase activity"/>
    <property type="evidence" value="ECO:0007669"/>
    <property type="project" value="UniProtKB-UniRule"/>
</dbReference>
<proteinExistence type="inferred from homology"/>
<comment type="pathway">
    <text evidence="5">Cofactor metabolism; pyridoxal 5'-phosphate salvage; pyridoxal 5'-phosphate from pyridoxine 5'-phosphate: step 1/1.</text>
</comment>
<comment type="function">
    <text evidence="5">Catalyzes the oxidation of either pyridoxine 5'-phosphate (PNP) or pyridoxamine 5'-phosphate (PMP) into pyridoxal 5'-phosphate (PLP).</text>
</comment>
<comment type="pathway">
    <text evidence="5">Cofactor metabolism; pyridoxal 5'-phosphate salvage; pyridoxal 5'-phosphate from pyridoxamine 5'-phosphate: step 1/1.</text>
</comment>
<feature type="domain" description="Pyridoxamine 5'-phosphate oxidase N-terminal" evidence="7">
    <location>
        <begin position="73"/>
        <end position="192"/>
    </location>
</feature>
<dbReference type="InterPro" id="IPR019740">
    <property type="entry name" value="Pyridox_Oxase_CS"/>
</dbReference>
<evidence type="ECO:0000256" key="5">
    <source>
        <dbReference type="HAMAP-Rule" id="MF_01629"/>
    </source>
</evidence>
<feature type="binding site" evidence="5 6">
    <location>
        <position position="230"/>
    </location>
    <ligand>
        <name>FMN</name>
        <dbReference type="ChEBI" id="CHEBI:58210"/>
    </ligand>
</feature>
<feature type="binding site" evidence="5 6">
    <location>
        <begin position="99"/>
        <end position="104"/>
    </location>
    <ligand>
        <name>FMN</name>
        <dbReference type="ChEBI" id="CHEBI:58210"/>
    </ligand>
</feature>
<comment type="similarity">
    <text evidence="1 5">Belongs to the pyridoxamine 5'-phosphate oxidase family.</text>
</comment>
<accession>W7XUA5</accession>
<feature type="binding site" evidence="5">
    <location>
        <begin position="226"/>
        <end position="228"/>
    </location>
    <ligand>
        <name>substrate</name>
    </ligand>
</feature>
<dbReference type="NCBIfam" id="TIGR00558">
    <property type="entry name" value="pdxH"/>
    <property type="match status" value="1"/>
</dbReference>
<comment type="catalytic activity">
    <reaction evidence="5">
        <text>pyridoxamine 5'-phosphate + O2 + H2O = pyridoxal 5'-phosphate + H2O2 + NH4(+)</text>
        <dbReference type="Rhea" id="RHEA:15817"/>
        <dbReference type="ChEBI" id="CHEBI:15377"/>
        <dbReference type="ChEBI" id="CHEBI:15379"/>
        <dbReference type="ChEBI" id="CHEBI:16240"/>
        <dbReference type="ChEBI" id="CHEBI:28938"/>
        <dbReference type="ChEBI" id="CHEBI:58451"/>
        <dbReference type="ChEBI" id="CHEBI:597326"/>
        <dbReference type="EC" id="1.4.3.5"/>
    </reaction>
</comment>
<dbReference type="InterPro" id="IPR000659">
    <property type="entry name" value="Pyridox_Oxase"/>
</dbReference>
<organism evidence="9 10">
    <name type="scientific">Saccharicrinis fermentans DSM 9555 = JCM 21142</name>
    <dbReference type="NCBI Taxonomy" id="869213"/>
    <lineage>
        <taxon>Bacteria</taxon>
        <taxon>Pseudomonadati</taxon>
        <taxon>Bacteroidota</taxon>
        <taxon>Bacteroidia</taxon>
        <taxon>Marinilabiliales</taxon>
        <taxon>Marinilabiliaceae</taxon>
        <taxon>Saccharicrinis</taxon>
    </lineage>
</organism>
<evidence type="ECO:0000256" key="6">
    <source>
        <dbReference type="PIRSR" id="PIRSR000190-2"/>
    </source>
</evidence>
<feature type="binding site" evidence="5 6">
    <location>
        <position position="220"/>
    </location>
    <ligand>
        <name>FMN</name>
        <dbReference type="ChEBI" id="CHEBI:58210"/>
    </ligand>
</feature>
<comment type="subunit">
    <text evidence="5">Homodimer.</text>
</comment>
<keyword evidence="2 5" id="KW-0285">Flavoprotein</keyword>
<dbReference type="GO" id="GO:0008615">
    <property type="term" value="P:pyridoxine biosynthetic process"/>
    <property type="evidence" value="ECO:0007669"/>
    <property type="project" value="UniProtKB-UniRule"/>
</dbReference>
<dbReference type="PROSITE" id="PS01064">
    <property type="entry name" value="PYRIDOX_OXIDASE"/>
    <property type="match status" value="1"/>
</dbReference>
<feature type="binding site" evidence="5 6">
    <location>
        <position position="122"/>
    </location>
    <ligand>
        <name>FMN</name>
        <dbReference type="ChEBI" id="CHEBI:58210"/>
    </ligand>
</feature>
<evidence type="ECO:0000256" key="2">
    <source>
        <dbReference type="ARBA" id="ARBA00022630"/>
    </source>
</evidence>
<dbReference type="Pfam" id="PF01243">
    <property type="entry name" value="PNPOx_N"/>
    <property type="match status" value="1"/>
</dbReference>
<dbReference type="eggNOG" id="COG0259">
    <property type="taxonomic scope" value="Bacteria"/>
</dbReference>
<evidence type="ECO:0000313" key="9">
    <source>
        <dbReference type="EMBL" id="GAF01575.1"/>
    </source>
</evidence>
<dbReference type="AlphaFoldDB" id="W7XUA5"/>
<evidence type="ECO:0000256" key="4">
    <source>
        <dbReference type="ARBA" id="ARBA00023002"/>
    </source>
</evidence>
<feature type="binding site" evidence="5">
    <location>
        <position position="166"/>
    </location>
    <ligand>
        <name>substrate</name>
    </ligand>
</feature>
<feature type="binding site" evidence="5 6">
    <location>
        <position position="121"/>
    </location>
    <ligand>
        <name>FMN</name>
        <dbReference type="ChEBI" id="CHEBI:58210"/>
    </ligand>
</feature>
<dbReference type="InterPro" id="IPR019576">
    <property type="entry name" value="Pyridoxamine_oxidase_dimer_C"/>
</dbReference>
<keyword evidence="10" id="KW-1185">Reference proteome</keyword>
<feature type="binding site" evidence="5 6">
    <location>
        <position position="144"/>
    </location>
    <ligand>
        <name>FMN</name>
        <dbReference type="ChEBI" id="CHEBI:58210"/>
    </ligand>
</feature>
<evidence type="ECO:0000256" key="1">
    <source>
        <dbReference type="ARBA" id="ARBA00007301"/>
    </source>
</evidence>
<comment type="catalytic activity">
    <reaction evidence="5">
        <text>pyridoxine 5'-phosphate + O2 = pyridoxal 5'-phosphate + H2O2</text>
        <dbReference type="Rhea" id="RHEA:15149"/>
        <dbReference type="ChEBI" id="CHEBI:15379"/>
        <dbReference type="ChEBI" id="CHEBI:16240"/>
        <dbReference type="ChEBI" id="CHEBI:58589"/>
        <dbReference type="ChEBI" id="CHEBI:597326"/>
        <dbReference type="EC" id="1.4.3.5"/>
    </reaction>
</comment>
<evidence type="ECO:0000256" key="3">
    <source>
        <dbReference type="ARBA" id="ARBA00022643"/>
    </source>
</evidence>
<dbReference type="HAMAP" id="MF_01629">
    <property type="entry name" value="PdxH"/>
    <property type="match status" value="1"/>
</dbReference>
<dbReference type="GO" id="GO:0010181">
    <property type="term" value="F:FMN binding"/>
    <property type="evidence" value="ECO:0007669"/>
    <property type="project" value="UniProtKB-UniRule"/>
</dbReference>
<name>W7XUA5_9BACT</name>
<dbReference type="Pfam" id="PF10590">
    <property type="entry name" value="PNP_phzG_C"/>
    <property type="match status" value="1"/>
</dbReference>
<comment type="caution">
    <text evidence="9">The sequence shown here is derived from an EMBL/GenBank/DDBJ whole genome shotgun (WGS) entry which is preliminary data.</text>
</comment>
<dbReference type="EMBL" id="BAMD01000002">
    <property type="protein sequence ID" value="GAF01575.1"/>
    <property type="molecule type" value="Genomic_DNA"/>
</dbReference>
<feature type="domain" description="Pyridoxine 5'-phosphate oxidase dimerisation C-terminal" evidence="8">
    <location>
        <begin position="207"/>
        <end position="247"/>
    </location>
</feature>
<protein>
    <recommendedName>
        <fullName evidence="5">Pyridoxine/pyridoxamine 5'-phosphate oxidase</fullName>
        <ecNumber evidence="5">1.4.3.5</ecNumber>
    </recommendedName>
    <alternativeName>
        <fullName evidence="5">PNP/PMP oxidase</fullName>
        <shortName evidence="5">PNPOx</shortName>
    </alternativeName>
    <alternativeName>
        <fullName evidence="5">Pyridoxal 5'-phosphate synthase</fullName>
    </alternativeName>
</protein>
<dbReference type="InterPro" id="IPR011576">
    <property type="entry name" value="Pyridox_Oxase_N"/>
</dbReference>
<dbReference type="Gene3D" id="2.30.110.10">
    <property type="entry name" value="Electron Transport, Fmn-binding Protein, Chain A"/>
    <property type="match status" value="1"/>
</dbReference>
<dbReference type="PANTHER" id="PTHR10851">
    <property type="entry name" value="PYRIDOXINE-5-PHOSPHATE OXIDASE"/>
    <property type="match status" value="1"/>
</dbReference>
<feature type="binding site" evidence="5 6">
    <location>
        <begin position="179"/>
        <end position="180"/>
    </location>
    <ligand>
        <name>FMN</name>
        <dbReference type="ChEBI" id="CHEBI:58210"/>
    </ligand>
</feature>
<comment type="cofactor">
    <cofactor evidence="5 6">
        <name>FMN</name>
        <dbReference type="ChEBI" id="CHEBI:58210"/>
    </cofactor>
    <text evidence="5 6">Binds 1 FMN per subunit.</text>
</comment>
<feature type="binding site" evidence="5">
    <location>
        <position position="162"/>
    </location>
    <ligand>
        <name>substrate</name>
    </ligand>
</feature>
<dbReference type="SUPFAM" id="SSF50475">
    <property type="entry name" value="FMN-binding split barrel"/>
    <property type="match status" value="1"/>
</dbReference>
<keyword evidence="5" id="KW-0664">Pyridoxine biosynthesis</keyword>
<dbReference type="STRING" id="869213.GCA_000517085_03300"/>
<evidence type="ECO:0000313" key="10">
    <source>
        <dbReference type="Proteomes" id="UP000019402"/>
    </source>
</evidence>
<feature type="binding site" evidence="5 6">
    <location>
        <begin position="115"/>
        <end position="116"/>
    </location>
    <ligand>
        <name>FMN</name>
        <dbReference type="ChEBI" id="CHEBI:58210"/>
    </ligand>
</feature>
<keyword evidence="3 5" id="KW-0288">FMN</keyword>
<sequence length="247" mass="28489">MEGLVCKMIADITLRLDFRSDKLFKVCDVYCLSNKNAMNRDLSDIRNDFVKKELSEEHLSSDAIEQMKDWLNEAIENHEPEPTAMTLCTVSSSGVPSARIVLLKNIDERGNLWFYTNYSSRKGTDLKDNNHAAVNFFWPGLERQLRITGTVEKLAAEISDGYFESRPVDSQASAIASPQSQVVDSRAQLEQWFNEAKQGKMKRPANWGGYRLQASEIEFWQGRAGRLHDRVRYRHEKEEWVRERLAP</sequence>
<evidence type="ECO:0000259" key="8">
    <source>
        <dbReference type="Pfam" id="PF10590"/>
    </source>
</evidence>
<feature type="binding site" evidence="5">
    <location>
        <position position="170"/>
    </location>
    <ligand>
        <name>substrate</name>
    </ligand>
</feature>
<keyword evidence="4 5" id="KW-0560">Oxidoreductase</keyword>
<dbReference type="EC" id="1.4.3.5" evidence="5"/>
<reference evidence="9 10" key="1">
    <citation type="journal article" date="2014" name="Genome Announc.">
        <title>Draft Genome Sequence of Cytophaga fermentans JCM 21142T, a Facultative Anaerobe Isolated from Marine Mud.</title>
        <authorList>
            <person name="Starns D."/>
            <person name="Oshima K."/>
            <person name="Suda W."/>
            <person name="Iino T."/>
            <person name="Yuki M."/>
            <person name="Inoue J."/>
            <person name="Kitamura K."/>
            <person name="Iida T."/>
            <person name="Darby A."/>
            <person name="Hattori M."/>
            <person name="Ohkuma M."/>
        </authorList>
    </citation>
    <scope>NUCLEOTIDE SEQUENCE [LARGE SCALE GENOMIC DNA]</scope>
    <source>
        <strain evidence="9 10">JCM 21142</strain>
    </source>
</reference>
<dbReference type="PANTHER" id="PTHR10851:SF0">
    <property type="entry name" value="PYRIDOXINE-5'-PHOSPHATE OXIDASE"/>
    <property type="match status" value="1"/>
</dbReference>
<gene>
    <name evidence="5" type="primary">pdxH</name>
    <name evidence="9" type="ORF">JCM21142_187</name>
</gene>
<dbReference type="NCBIfam" id="NF004231">
    <property type="entry name" value="PRK05679.1"/>
    <property type="match status" value="1"/>
</dbReference>
<feature type="binding site" evidence="5">
    <location>
        <position position="104"/>
    </location>
    <ligand>
        <name>substrate</name>
    </ligand>
</feature>
<dbReference type="UniPathway" id="UPA01068">
    <property type="reaction ID" value="UER00304"/>
</dbReference>
<evidence type="ECO:0000259" key="7">
    <source>
        <dbReference type="Pfam" id="PF01243"/>
    </source>
</evidence>
<dbReference type="PIRSF" id="PIRSF000190">
    <property type="entry name" value="Pyd_amn-ph_oxd"/>
    <property type="match status" value="1"/>
</dbReference>
<dbReference type="InterPro" id="IPR012349">
    <property type="entry name" value="Split_barrel_FMN-bd"/>
</dbReference>